<proteinExistence type="predicted"/>
<evidence type="ECO:0000313" key="1">
    <source>
        <dbReference type="EMBL" id="GFT35332.1"/>
    </source>
</evidence>
<evidence type="ECO:0000313" key="2">
    <source>
        <dbReference type="Proteomes" id="UP000887013"/>
    </source>
</evidence>
<accession>A0A8X6NUE6</accession>
<organism evidence="1 2">
    <name type="scientific">Nephila pilipes</name>
    <name type="common">Giant wood spider</name>
    <name type="synonym">Nephila maculata</name>
    <dbReference type="NCBI Taxonomy" id="299642"/>
    <lineage>
        <taxon>Eukaryota</taxon>
        <taxon>Metazoa</taxon>
        <taxon>Ecdysozoa</taxon>
        <taxon>Arthropoda</taxon>
        <taxon>Chelicerata</taxon>
        <taxon>Arachnida</taxon>
        <taxon>Araneae</taxon>
        <taxon>Araneomorphae</taxon>
        <taxon>Entelegynae</taxon>
        <taxon>Araneoidea</taxon>
        <taxon>Nephilidae</taxon>
        <taxon>Nephila</taxon>
    </lineage>
</organism>
<dbReference type="Proteomes" id="UP000887013">
    <property type="component" value="Unassembled WGS sequence"/>
</dbReference>
<gene>
    <name evidence="1" type="ORF">NPIL_255731</name>
</gene>
<dbReference type="EMBL" id="BMAW01013680">
    <property type="protein sequence ID" value="GFT35332.1"/>
    <property type="molecule type" value="Genomic_DNA"/>
</dbReference>
<sequence length="113" mass="12544">MKCDSYDTVVSGVSLGCSFYSRPALEGGVLKMGQRRVCRLSPFRRLRDHVCVLECDLLWRSLFETVSMASGCLQCCVVRGNGVFARSLRACRGGIFRHSSVEGKSSWNLLGFL</sequence>
<keyword evidence="2" id="KW-1185">Reference proteome</keyword>
<comment type="caution">
    <text evidence="1">The sequence shown here is derived from an EMBL/GenBank/DDBJ whole genome shotgun (WGS) entry which is preliminary data.</text>
</comment>
<dbReference type="AlphaFoldDB" id="A0A8X6NUE6"/>
<name>A0A8X6NUE6_NEPPI</name>
<protein>
    <submittedName>
        <fullName evidence="1">Uncharacterized protein</fullName>
    </submittedName>
</protein>
<reference evidence="1" key="1">
    <citation type="submission" date="2020-08" db="EMBL/GenBank/DDBJ databases">
        <title>Multicomponent nature underlies the extraordinary mechanical properties of spider dragline silk.</title>
        <authorList>
            <person name="Kono N."/>
            <person name="Nakamura H."/>
            <person name="Mori M."/>
            <person name="Yoshida Y."/>
            <person name="Ohtoshi R."/>
            <person name="Malay A.D."/>
            <person name="Moran D.A.P."/>
            <person name="Tomita M."/>
            <person name="Numata K."/>
            <person name="Arakawa K."/>
        </authorList>
    </citation>
    <scope>NUCLEOTIDE SEQUENCE</scope>
</reference>